<feature type="chain" id="PRO_5011650453" evidence="1">
    <location>
        <begin position="27"/>
        <end position="91"/>
    </location>
</feature>
<keyword evidence="3" id="KW-1185">Reference proteome</keyword>
<dbReference type="AlphaFoldDB" id="A0A1H3F375"/>
<dbReference type="RefSeq" id="WP_092685039.1">
    <property type="nucleotide sequence ID" value="NZ_FNMZ01000011.1"/>
</dbReference>
<feature type="signal peptide" evidence="1">
    <location>
        <begin position="1"/>
        <end position="26"/>
    </location>
</feature>
<protein>
    <submittedName>
        <fullName evidence="2">Uncharacterized protein</fullName>
    </submittedName>
</protein>
<name>A0A1H3F375_9RHOB</name>
<dbReference type="EMBL" id="FNMZ01000011">
    <property type="protein sequence ID" value="SDX85340.1"/>
    <property type="molecule type" value="Genomic_DNA"/>
</dbReference>
<evidence type="ECO:0000313" key="3">
    <source>
        <dbReference type="Proteomes" id="UP000199118"/>
    </source>
</evidence>
<reference evidence="2 3" key="1">
    <citation type="submission" date="2016-10" db="EMBL/GenBank/DDBJ databases">
        <authorList>
            <person name="de Groot N.N."/>
        </authorList>
    </citation>
    <scope>NUCLEOTIDE SEQUENCE [LARGE SCALE GENOMIC DNA]</scope>
    <source>
        <strain evidence="2 3">DSM 17890</strain>
    </source>
</reference>
<dbReference type="STRING" id="356660.SAMN05444336_111104"/>
<evidence type="ECO:0000256" key="1">
    <source>
        <dbReference type="SAM" id="SignalP"/>
    </source>
</evidence>
<dbReference type="Proteomes" id="UP000199118">
    <property type="component" value="Unassembled WGS sequence"/>
</dbReference>
<sequence>MARPIGRCVRAAGLLSLGVLAAPVSAAPVEYYISAGAYTDIYGGASGSGPVGPINGAFTYDAATGAISDVHIAVVDQVHRSGFELPADPAL</sequence>
<proteinExistence type="predicted"/>
<gene>
    <name evidence="2" type="ORF">SAMN05444336_111104</name>
</gene>
<organism evidence="2 3">
    <name type="scientific">Albimonas donghaensis</name>
    <dbReference type="NCBI Taxonomy" id="356660"/>
    <lineage>
        <taxon>Bacteria</taxon>
        <taxon>Pseudomonadati</taxon>
        <taxon>Pseudomonadota</taxon>
        <taxon>Alphaproteobacteria</taxon>
        <taxon>Rhodobacterales</taxon>
        <taxon>Paracoccaceae</taxon>
        <taxon>Albimonas</taxon>
    </lineage>
</organism>
<accession>A0A1H3F375</accession>
<evidence type="ECO:0000313" key="2">
    <source>
        <dbReference type="EMBL" id="SDX85340.1"/>
    </source>
</evidence>
<keyword evidence="1" id="KW-0732">Signal</keyword>